<dbReference type="SUPFAM" id="SSF89562">
    <property type="entry name" value="RraA-like"/>
    <property type="match status" value="1"/>
</dbReference>
<dbReference type="InterPro" id="IPR005493">
    <property type="entry name" value="RraA/RraA-like"/>
</dbReference>
<comment type="cofactor">
    <cofactor evidence="1">
        <name>Mg(2+)</name>
        <dbReference type="ChEBI" id="CHEBI:18420"/>
    </cofactor>
</comment>
<proteinExistence type="predicted"/>
<evidence type="ECO:0000313" key="2">
    <source>
        <dbReference type="EMBL" id="HIS37813.1"/>
    </source>
</evidence>
<evidence type="ECO:0000313" key="3">
    <source>
        <dbReference type="Proteomes" id="UP000823928"/>
    </source>
</evidence>
<reference evidence="2" key="2">
    <citation type="journal article" date="2021" name="PeerJ">
        <title>Extensive microbial diversity within the chicken gut microbiome revealed by metagenomics and culture.</title>
        <authorList>
            <person name="Gilroy R."/>
            <person name="Ravi A."/>
            <person name="Getino M."/>
            <person name="Pursley I."/>
            <person name="Horton D.L."/>
            <person name="Alikhan N.F."/>
            <person name="Baker D."/>
            <person name="Gharbi K."/>
            <person name="Hall N."/>
            <person name="Watson M."/>
            <person name="Adriaenssens E.M."/>
            <person name="Foster-Nyarko E."/>
            <person name="Jarju S."/>
            <person name="Secka A."/>
            <person name="Antonio M."/>
            <person name="Oren A."/>
            <person name="Chaudhuri R.R."/>
            <person name="La Ragione R."/>
            <person name="Hildebrand F."/>
            <person name="Pallen M.J."/>
        </authorList>
    </citation>
    <scope>NUCLEOTIDE SEQUENCE</scope>
    <source>
        <strain evidence="2">6276</strain>
    </source>
</reference>
<dbReference type="Pfam" id="PF03737">
    <property type="entry name" value="RraA-like"/>
    <property type="match status" value="1"/>
</dbReference>
<dbReference type="AlphaFoldDB" id="A0A9D1F1G7"/>
<reference evidence="2" key="1">
    <citation type="submission" date="2020-10" db="EMBL/GenBank/DDBJ databases">
        <authorList>
            <person name="Gilroy R."/>
        </authorList>
    </citation>
    <scope>NUCLEOTIDE SEQUENCE</scope>
    <source>
        <strain evidence="2">6276</strain>
    </source>
</reference>
<feature type="binding site" evidence="1">
    <location>
        <position position="129"/>
    </location>
    <ligand>
        <name>Mg(2+)</name>
        <dbReference type="ChEBI" id="CHEBI:18420"/>
    </ligand>
</feature>
<evidence type="ECO:0000256" key="1">
    <source>
        <dbReference type="PIRSR" id="PIRSR605493-1"/>
    </source>
</evidence>
<keyword evidence="1" id="KW-0460">Magnesium</keyword>
<dbReference type="Proteomes" id="UP000823928">
    <property type="component" value="Unassembled WGS sequence"/>
</dbReference>
<feature type="binding site" evidence="1">
    <location>
        <position position="128"/>
    </location>
    <ligand>
        <name>substrate</name>
    </ligand>
</feature>
<dbReference type="EMBL" id="DVIU01000297">
    <property type="protein sequence ID" value="HIS37813.1"/>
    <property type="molecule type" value="Genomic_DNA"/>
</dbReference>
<comment type="caution">
    <text evidence="2">The sequence shown here is derived from an EMBL/GenBank/DDBJ whole genome shotgun (WGS) entry which is preliminary data.</text>
</comment>
<keyword evidence="1" id="KW-0479">Metal-binding</keyword>
<dbReference type="InterPro" id="IPR036704">
    <property type="entry name" value="RraA/RraA-like_sf"/>
</dbReference>
<gene>
    <name evidence="2" type="ORF">IAC10_14510</name>
</gene>
<name>A0A9D1F1G7_9BACT</name>
<organism evidence="2 3">
    <name type="scientific">Candidatus Scatousia excrementigallinarum</name>
    <dbReference type="NCBI Taxonomy" id="2840935"/>
    <lineage>
        <taxon>Bacteria</taxon>
        <taxon>Candidatus Scatousia</taxon>
    </lineage>
</organism>
<protein>
    <submittedName>
        <fullName evidence="2">RraA family protein</fullName>
    </submittedName>
</protein>
<dbReference type="Gene3D" id="3.50.30.40">
    <property type="entry name" value="Ribonuclease E inhibitor RraA/RraA-like"/>
    <property type="match status" value="1"/>
</dbReference>
<sequence>MNRLLKKLEKFDTPTICNALEMIDANRKNFGYTRESFFCLRPNMHPIAGLAKTATMRSLGPSEKNTAQLKQERVQYYKYVYEGDYPKILILQDLDGLNRGHGTFFGEFNTRVHKFLGCVGVVTDSSIRDYQNLPEDIQILSAGLKPSHGNVHIVNYDSQVNVNGMIVTPGDVVHADIHGAVTFPVELIEQVILNAELFMESEAPVINACKNSKDLTFEKLIEIYMGRK</sequence>
<dbReference type="GO" id="GO:0046872">
    <property type="term" value="F:metal ion binding"/>
    <property type="evidence" value="ECO:0007669"/>
    <property type="project" value="UniProtKB-KW"/>
</dbReference>
<accession>A0A9D1F1G7</accession>